<sequence>MAATNLPSSASTMYKTLHSTAIEFIRSQDQDVSTPTCMNNDRIRAIRAESGFQHSWGHNYLVSTKPGLSSVLDVDGFIAHLSTMLPHLESWDTEITDIMIDELRLMAMVRGSYYMRAKGAEVVVENDLIWFLTMSEDGKKVAKSVEFIDVAASQKLKEIIKGVKK</sequence>
<keyword evidence="2" id="KW-1185">Reference proteome</keyword>
<organism evidence="1 2">
    <name type="scientific">Lindgomyces ingoldianus</name>
    <dbReference type="NCBI Taxonomy" id="673940"/>
    <lineage>
        <taxon>Eukaryota</taxon>
        <taxon>Fungi</taxon>
        <taxon>Dikarya</taxon>
        <taxon>Ascomycota</taxon>
        <taxon>Pezizomycotina</taxon>
        <taxon>Dothideomycetes</taxon>
        <taxon>Pleosporomycetidae</taxon>
        <taxon>Pleosporales</taxon>
        <taxon>Lindgomycetaceae</taxon>
        <taxon>Lindgomyces</taxon>
    </lineage>
</organism>
<gene>
    <name evidence="1" type="ORF">BDR25DRAFT_278606</name>
</gene>
<comment type="caution">
    <text evidence="1">The sequence shown here is derived from an EMBL/GenBank/DDBJ whole genome shotgun (WGS) entry which is preliminary data.</text>
</comment>
<evidence type="ECO:0000313" key="1">
    <source>
        <dbReference type="EMBL" id="KAF2475877.1"/>
    </source>
</evidence>
<reference evidence="1" key="1">
    <citation type="journal article" date="2020" name="Stud. Mycol.">
        <title>101 Dothideomycetes genomes: a test case for predicting lifestyles and emergence of pathogens.</title>
        <authorList>
            <person name="Haridas S."/>
            <person name="Albert R."/>
            <person name="Binder M."/>
            <person name="Bloem J."/>
            <person name="Labutti K."/>
            <person name="Salamov A."/>
            <person name="Andreopoulos B."/>
            <person name="Baker S."/>
            <person name="Barry K."/>
            <person name="Bills G."/>
            <person name="Bluhm B."/>
            <person name="Cannon C."/>
            <person name="Castanera R."/>
            <person name="Culley D."/>
            <person name="Daum C."/>
            <person name="Ezra D."/>
            <person name="Gonzalez J."/>
            <person name="Henrissat B."/>
            <person name="Kuo A."/>
            <person name="Liang C."/>
            <person name="Lipzen A."/>
            <person name="Lutzoni F."/>
            <person name="Magnuson J."/>
            <person name="Mondo S."/>
            <person name="Nolan M."/>
            <person name="Ohm R."/>
            <person name="Pangilinan J."/>
            <person name="Park H.-J."/>
            <person name="Ramirez L."/>
            <person name="Alfaro M."/>
            <person name="Sun H."/>
            <person name="Tritt A."/>
            <person name="Yoshinaga Y."/>
            <person name="Zwiers L.-H."/>
            <person name="Turgeon B."/>
            <person name="Goodwin S."/>
            <person name="Spatafora J."/>
            <person name="Crous P."/>
            <person name="Grigoriev I."/>
        </authorList>
    </citation>
    <scope>NUCLEOTIDE SEQUENCE</scope>
    <source>
        <strain evidence="1">ATCC 200398</strain>
    </source>
</reference>
<evidence type="ECO:0000313" key="2">
    <source>
        <dbReference type="Proteomes" id="UP000799755"/>
    </source>
</evidence>
<dbReference type="Proteomes" id="UP000799755">
    <property type="component" value="Unassembled WGS sequence"/>
</dbReference>
<accession>A0ACB6R9W0</accession>
<name>A0ACB6R9W0_9PLEO</name>
<dbReference type="EMBL" id="MU003495">
    <property type="protein sequence ID" value="KAF2475877.1"/>
    <property type="molecule type" value="Genomic_DNA"/>
</dbReference>
<proteinExistence type="predicted"/>
<protein>
    <submittedName>
        <fullName evidence="1">Uncharacterized protein</fullName>
    </submittedName>
</protein>